<keyword evidence="1" id="KW-0472">Membrane</keyword>
<evidence type="ECO:0000313" key="3">
    <source>
        <dbReference type="Proteomes" id="UP000009374"/>
    </source>
</evidence>
<dbReference type="InterPro" id="IPR047756">
    <property type="entry name" value="IcmT-like"/>
</dbReference>
<protein>
    <submittedName>
        <fullName evidence="2">Probable IcmT protein</fullName>
    </submittedName>
</protein>
<gene>
    <name evidence="2" type="ORF">UBAL3_96120033</name>
</gene>
<reference evidence="2 3" key="1">
    <citation type="journal article" date="2009" name="Appl. Environ. Microbiol.">
        <title>Community genomic and proteomic analyses of chemoautotrophic iron-oxidizing "Leptospirillum rubarum" (Group II) and "Leptospirillum ferrodiazotrophum" (Group III) bacteria in acid mine drainage biofilms.</title>
        <authorList>
            <person name="Goltsman D.S."/>
            <person name="Denef V.J."/>
            <person name="Singer S.W."/>
            <person name="VerBerkmoes N.C."/>
            <person name="Lefsrud M."/>
            <person name="Mueller R.S."/>
            <person name="Dick G.J."/>
            <person name="Sun C.L."/>
            <person name="Wheeler K.E."/>
            <person name="Zemla A."/>
            <person name="Baker B.J."/>
            <person name="Hauser L."/>
            <person name="Land M."/>
            <person name="Shah M.B."/>
            <person name="Thelen M.P."/>
            <person name="Hettich R.L."/>
            <person name="Banfield J.F."/>
        </authorList>
    </citation>
    <scope>NUCLEOTIDE SEQUENCE [LARGE SCALE GENOMIC DNA]</scope>
</reference>
<accession>C6I0W9</accession>
<dbReference type="AlphaFoldDB" id="C6I0W9"/>
<dbReference type="Proteomes" id="UP000009374">
    <property type="component" value="Unassembled WGS sequence"/>
</dbReference>
<sequence>MWRWASGIPRIGPVDARAGAALLIFLLHMRLWTLGISLVGVAFFAILERFGLTVPVFFRLAKRTCAGPIIWPENPKVSLIRFARDDE</sequence>
<proteinExistence type="predicted"/>
<evidence type="ECO:0000256" key="1">
    <source>
        <dbReference type="SAM" id="Phobius"/>
    </source>
</evidence>
<dbReference type="NCBIfam" id="NF038220">
    <property type="entry name" value="IcmT_TraK"/>
    <property type="match status" value="1"/>
</dbReference>
<dbReference type="EMBL" id="GG693889">
    <property type="protein sequence ID" value="EES51488.1"/>
    <property type="molecule type" value="Genomic_DNA"/>
</dbReference>
<organism evidence="2 3">
    <name type="scientific">Leptospirillum ferrodiazotrophum</name>
    <dbReference type="NCBI Taxonomy" id="412449"/>
    <lineage>
        <taxon>Bacteria</taxon>
        <taxon>Pseudomonadati</taxon>
        <taxon>Nitrospirota</taxon>
        <taxon>Nitrospiria</taxon>
        <taxon>Nitrospirales</taxon>
        <taxon>Nitrospiraceae</taxon>
        <taxon>Leptospirillum</taxon>
    </lineage>
</organism>
<keyword evidence="1" id="KW-0812">Transmembrane</keyword>
<keyword evidence="3" id="KW-1185">Reference proteome</keyword>
<name>C6I0W9_9BACT</name>
<feature type="transmembrane region" description="Helical" evidence="1">
    <location>
        <begin position="20"/>
        <end position="47"/>
    </location>
</feature>
<keyword evidence="1" id="KW-1133">Transmembrane helix</keyword>
<evidence type="ECO:0000313" key="2">
    <source>
        <dbReference type="EMBL" id="EES51488.1"/>
    </source>
</evidence>